<dbReference type="InterPro" id="IPR036388">
    <property type="entry name" value="WH-like_DNA-bd_sf"/>
</dbReference>
<feature type="domain" description="Transcription regulator PadR N-terminal" evidence="1">
    <location>
        <begin position="49"/>
        <end position="121"/>
    </location>
</feature>
<dbReference type="Pfam" id="PF03551">
    <property type="entry name" value="PadR"/>
    <property type="match status" value="1"/>
</dbReference>
<dbReference type="InterPro" id="IPR005149">
    <property type="entry name" value="Tscrpt_reg_PadR_N"/>
</dbReference>
<sequence>MSPRHTDEAVAAAVPVAAARAAAGVGAGPGTADPLVAELRRAGLLPLLVLHLLSSGPSYGNALIEGISISTGGLITVNPNTMYPLLRTLEEQQFVTGEWEHPERRSRRFYAITPDGEQERKRLAEVLIPRLAEVASALELLRRELQ</sequence>
<evidence type="ECO:0000259" key="1">
    <source>
        <dbReference type="Pfam" id="PF03551"/>
    </source>
</evidence>
<organism evidence="2">
    <name type="scientific">freshwater metagenome</name>
    <dbReference type="NCBI Taxonomy" id="449393"/>
    <lineage>
        <taxon>unclassified sequences</taxon>
        <taxon>metagenomes</taxon>
        <taxon>ecological metagenomes</taxon>
    </lineage>
</organism>
<dbReference type="EMBL" id="CAESAN010000037">
    <property type="protein sequence ID" value="CAB4341236.1"/>
    <property type="molecule type" value="Genomic_DNA"/>
</dbReference>
<dbReference type="SUPFAM" id="SSF46785">
    <property type="entry name" value="Winged helix' DNA-binding domain"/>
    <property type="match status" value="1"/>
</dbReference>
<dbReference type="Gene3D" id="1.10.10.10">
    <property type="entry name" value="Winged helix-like DNA-binding domain superfamily/Winged helix DNA-binding domain"/>
    <property type="match status" value="1"/>
</dbReference>
<protein>
    <submittedName>
        <fullName evidence="2">Unannotated protein</fullName>
    </submittedName>
</protein>
<dbReference type="PANTHER" id="PTHR43252:SF6">
    <property type="entry name" value="NEGATIVE TRANSCRIPTION REGULATOR PADR"/>
    <property type="match status" value="1"/>
</dbReference>
<reference evidence="2" key="1">
    <citation type="submission" date="2020-05" db="EMBL/GenBank/DDBJ databases">
        <authorList>
            <person name="Chiriac C."/>
            <person name="Salcher M."/>
            <person name="Ghai R."/>
            <person name="Kavagutti S V."/>
        </authorList>
    </citation>
    <scope>NUCLEOTIDE SEQUENCE</scope>
</reference>
<name>A0A6J5ZIS8_9ZZZZ</name>
<dbReference type="AlphaFoldDB" id="A0A6J5ZIS8"/>
<proteinExistence type="predicted"/>
<accession>A0A6J5ZIS8</accession>
<gene>
    <name evidence="2" type="ORF">UFOPK3547_00592</name>
</gene>
<dbReference type="InterPro" id="IPR036390">
    <property type="entry name" value="WH_DNA-bd_sf"/>
</dbReference>
<evidence type="ECO:0000313" key="2">
    <source>
        <dbReference type="EMBL" id="CAB4341236.1"/>
    </source>
</evidence>
<dbReference type="PANTHER" id="PTHR43252">
    <property type="entry name" value="TRANSCRIPTIONAL REGULATOR YQJI"/>
    <property type="match status" value="1"/>
</dbReference>